<gene>
    <name evidence="2" type="ORF">OM076_20670</name>
</gene>
<dbReference type="InterPro" id="IPR001279">
    <property type="entry name" value="Metallo-B-lactamas"/>
</dbReference>
<reference evidence="2" key="1">
    <citation type="submission" date="2022-10" db="EMBL/GenBank/DDBJ databases">
        <title>The WGS of Solirubrobacter ginsenosidimutans DSM 21036.</title>
        <authorList>
            <person name="Jiang Z."/>
        </authorList>
    </citation>
    <scope>NUCLEOTIDE SEQUENCE</scope>
    <source>
        <strain evidence="2">DSM 21036</strain>
    </source>
</reference>
<sequence>MIEIERILAPNPGPLTLTGTNTWVVGRDPAWVVDPGPVIDAHLDAVAAAVAERGGAGGIALTHRHADHSEGVDALRERLGGTVALGSFDNVLEGHTFGPFDVLYIPGHADDHLVFVAGSAAFTGDTVLGQGSVFVSGRLREYLDGLRRLRALELELILPGHGDPVTDPAAKLDQYLAHRADRERKLLAALASGASTEDELLDAAWDDAPPEVRQFAAISMRTHMEKLREEGLAP</sequence>
<dbReference type="InterPro" id="IPR036388">
    <property type="entry name" value="WH-like_DNA-bd_sf"/>
</dbReference>
<dbReference type="EMBL" id="JAPDOD010000020">
    <property type="protein sequence ID" value="MDA0162698.1"/>
    <property type="molecule type" value="Genomic_DNA"/>
</dbReference>
<dbReference type="SUPFAM" id="SSF56281">
    <property type="entry name" value="Metallo-hydrolase/oxidoreductase"/>
    <property type="match status" value="1"/>
</dbReference>
<evidence type="ECO:0000259" key="1">
    <source>
        <dbReference type="SMART" id="SM00849"/>
    </source>
</evidence>
<name>A0A9X3N0P9_9ACTN</name>
<dbReference type="SMART" id="SM00849">
    <property type="entry name" value="Lactamase_B"/>
    <property type="match status" value="1"/>
</dbReference>
<proteinExistence type="predicted"/>
<evidence type="ECO:0000313" key="3">
    <source>
        <dbReference type="Proteomes" id="UP001149140"/>
    </source>
</evidence>
<evidence type="ECO:0000313" key="2">
    <source>
        <dbReference type="EMBL" id="MDA0162698.1"/>
    </source>
</evidence>
<accession>A0A9X3N0P9</accession>
<dbReference type="InterPro" id="IPR050662">
    <property type="entry name" value="Sec-metab_biosynth-thioest"/>
</dbReference>
<dbReference type="AlphaFoldDB" id="A0A9X3N0P9"/>
<feature type="domain" description="Metallo-beta-lactamase" evidence="1">
    <location>
        <begin position="19"/>
        <end position="161"/>
    </location>
</feature>
<keyword evidence="3" id="KW-1185">Reference proteome</keyword>
<dbReference type="Proteomes" id="UP001149140">
    <property type="component" value="Unassembled WGS sequence"/>
</dbReference>
<dbReference type="PANTHER" id="PTHR23131:SF0">
    <property type="entry name" value="ENDORIBONUCLEASE LACTB2"/>
    <property type="match status" value="1"/>
</dbReference>
<dbReference type="Gene3D" id="1.10.10.10">
    <property type="entry name" value="Winged helix-like DNA-binding domain superfamily/Winged helix DNA-binding domain"/>
    <property type="match status" value="1"/>
</dbReference>
<dbReference type="Gene3D" id="3.60.15.10">
    <property type="entry name" value="Ribonuclease Z/Hydroxyacylglutathione hydrolase-like"/>
    <property type="match status" value="2"/>
</dbReference>
<protein>
    <submittedName>
        <fullName evidence="2">MBL fold metallo-hydrolase</fullName>
    </submittedName>
</protein>
<organism evidence="2 3">
    <name type="scientific">Solirubrobacter ginsenosidimutans</name>
    <dbReference type="NCBI Taxonomy" id="490573"/>
    <lineage>
        <taxon>Bacteria</taxon>
        <taxon>Bacillati</taxon>
        <taxon>Actinomycetota</taxon>
        <taxon>Thermoleophilia</taxon>
        <taxon>Solirubrobacterales</taxon>
        <taxon>Solirubrobacteraceae</taxon>
        <taxon>Solirubrobacter</taxon>
    </lineage>
</organism>
<comment type="caution">
    <text evidence="2">The sequence shown here is derived from an EMBL/GenBank/DDBJ whole genome shotgun (WGS) entry which is preliminary data.</text>
</comment>
<dbReference type="InterPro" id="IPR036866">
    <property type="entry name" value="RibonucZ/Hydroxyglut_hydro"/>
</dbReference>
<dbReference type="RefSeq" id="WP_270041935.1">
    <property type="nucleotide sequence ID" value="NZ_JAPDOD010000020.1"/>
</dbReference>
<dbReference type="PANTHER" id="PTHR23131">
    <property type="entry name" value="ENDORIBONUCLEASE LACTB2"/>
    <property type="match status" value="1"/>
</dbReference>